<dbReference type="InterPro" id="IPR002347">
    <property type="entry name" value="SDR_fam"/>
</dbReference>
<evidence type="ECO:0000256" key="2">
    <source>
        <dbReference type="ARBA" id="ARBA00022857"/>
    </source>
</evidence>
<dbReference type="CDD" id="cd05325">
    <property type="entry name" value="carb_red_sniffer_like_SDR_c"/>
    <property type="match status" value="1"/>
</dbReference>
<evidence type="ECO:0008006" key="6">
    <source>
        <dbReference type="Google" id="ProtNLM"/>
    </source>
</evidence>
<comment type="similarity">
    <text evidence="1">Belongs to the short-chain dehydrogenases/reductases (SDR) family.</text>
</comment>
<comment type="caution">
    <text evidence="4">The sequence shown here is derived from an EMBL/GenBank/DDBJ whole genome shotgun (WGS) entry which is preliminary data.</text>
</comment>
<evidence type="ECO:0000313" key="4">
    <source>
        <dbReference type="EMBL" id="KAJ7367349.1"/>
    </source>
</evidence>
<dbReference type="AlphaFoldDB" id="A0AAD7ASY6"/>
<keyword evidence="5" id="KW-1185">Reference proteome</keyword>
<dbReference type="PANTHER" id="PTHR43544">
    <property type="entry name" value="SHORT-CHAIN DEHYDROGENASE/REDUCTASE"/>
    <property type="match status" value="1"/>
</dbReference>
<dbReference type="PRINTS" id="PR00081">
    <property type="entry name" value="GDHRDH"/>
</dbReference>
<dbReference type="SUPFAM" id="SSF51735">
    <property type="entry name" value="NAD(P)-binding Rossmann-fold domains"/>
    <property type="match status" value="1"/>
</dbReference>
<dbReference type="Gene3D" id="3.40.50.720">
    <property type="entry name" value="NAD(P)-binding Rossmann-like Domain"/>
    <property type="match status" value="1"/>
</dbReference>
<evidence type="ECO:0000256" key="1">
    <source>
        <dbReference type="ARBA" id="ARBA00006484"/>
    </source>
</evidence>
<evidence type="ECO:0000313" key="5">
    <source>
        <dbReference type="Proteomes" id="UP001218218"/>
    </source>
</evidence>
<dbReference type="GO" id="GO:0016491">
    <property type="term" value="F:oxidoreductase activity"/>
    <property type="evidence" value="ECO:0007669"/>
    <property type="project" value="UniProtKB-KW"/>
</dbReference>
<dbReference type="InterPro" id="IPR036291">
    <property type="entry name" value="NAD(P)-bd_dom_sf"/>
</dbReference>
<accession>A0AAD7ASY6</accession>
<evidence type="ECO:0000256" key="3">
    <source>
        <dbReference type="ARBA" id="ARBA00023002"/>
    </source>
</evidence>
<dbReference type="GO" id="GO:0005737">
    <property type="term" value="C:cytoplasm"/>
    <property type="evidence" value="ECO:0007669"/>
    <property type="project" value="TreeGrafter"/>
</dbReference>
<dbReference type="Pfam" id="PF00106">
    <property type="entry name" value="adh_short"/>
    <property type="match status" value="1"/>
</dbReference>
<protein>
    <recommendedName>
        <fullName evidence="6">NAD(P)-binding protein</fullName>
    </recommendedName>
</protein>
<name>A0AAD7ASY6_9AGAR</name>
<proteinExistence type="inferred from homology"/>
<sequence length="253" mass="26648">MSDKTVYLVTGSNRGIGYTLAATIAARPNTIVFAGARNPAAQSLKDLAAKHSNVHPIKLTSGDEVENAAAVAEIQKIAGRIDVVIANAGILKYVGLLTTTPVSEFRDHWEVNTLGLIVLFQAVHKLLLASPTGTPKFAYISSGAGSIGGFVNMRFTACGSSKAAANYLVKALDVENPSLLTLSISPGWVATDMGNVGAVSKGLPQAPVTAEDSVAGILSRIDAVTKETSGRFWNYKIETGGKPWEFASDEFPW</sequence>
<gene>
    <name evidence="4" type="ORF">DFH08DRAFT_949305</name>
</gene>
<dbReference type="InterPro" id="IPR051468">
    <property type="entry name" value="Fungal_SecMetab_SDRs"/>
</dbReference>
<keyword evidence="2" id="KW-0521">NADP</keyword>
<dbReference type="Proteomes" id="UP001218218">
    <property type="component" value="Unassembled WGS sequence"/>
</dbReference>
<reference evidence="4" key="1">
    <citation type="submission" date="2023-03" db="EMBL/GenBank/DDBJ databases">
        <title>Massive genome expansion in bonnet fungi (Mycena s.s.) driven by repeated elements and novel gene families across ecological guilds.</title>
        <authorList>
            <consortium name="Lawrence Berkeley National Laboratory"/>
            <person name="Harder C.B."/>
            <person name="Miyauchi S."/>
            <person name="Viragh M."/>
            <person name="Kuo A."/>
            <person name="Thoen E."/>
            <person name="Andreopoulos B."/>
            <person name="Lu D."/>
            <person name="Skrede I."/>
            <person name="Drula E."/>
            <person name="Henrissat B."/>
            <person name="Morin E."/>
            <person name="Kohler A."/>
            <person name="Barry K."/>
            <person name="LaButti K."/>
            <person name="Morin E."/>
            <person name="Salamov A."/>
            <person name="Lipzen A."/>
            <person name="Mereny Z."/>
            <person name="Hegedus B."/>
            <person name="Baldrian P."/>
            <person name="Stursova M."/>
            <person name="Weitz H."/>
            <person name="Taylor A."/>
            <person name="Grigoriev I.V."/>
            <person name="Nagy L.G."/>
            <person name="Martin F."/>
            <person name="Kauserud H."/>
        </authorList>
    </citation>
    <scope>NUCLEOTIDE SEQUENCE</scope>
    <source>
        <strain evidence="4">CBHHK002</strain>
    </source>
</reference>
<organism evidence="4 5">
    <name type="scientific">Mycena albidolilacea</name>
    <dbReference type="NCBI Taxonomy" id="1033008"/>
    <lineage>
        <taxon>Eukaryota</taxon>
        <taxon>Fungi</taxon>
        <taxon>Dikarya</taxon>
        <taxon>Basidiomycota</taxon>
        <taxon>Agaricomycotina</taxon>
        <taxon>Agaricomycetes</taxon>
        <taxon>Agaricomycetidae</taxon>
        <taxon>Agaricales</taxon>
        <taxon>Marasmiineae</taxon>
        <taxon>Mycenaceae</taxon>
        <taxon>Mycena</taxon>
    </lineage>
</organism>
<dbReference type="EMBL" id="JARIHO010000002">
    <property type="protein sequence ID" value="KAJ7367349.1"/>
    <property type="molecule type" value="Genomic_DNA"/>
</dbReference>
<dbReference type="PANTHER" id="PTHR43544:SF7">
    <property type="entry name" value="NADB-LER2"/>
    <property type="match status" value="1"/>
</dbReference>
<keyword evidence="3" id="KW-0560">Oxidoreductase</keyword>